<dbReference type="KEGG" id="psyt:DSAG12_03750"/>
<gene>
    <name evidence="1" type="ORF">DSAG12_03750</name>
</gene>
<evidence type="ECO:0000313" key="1">
    <source>
        <dbReference type="EMBL" id="QEE17912.2"/>
    </source>
</evidence>
<keyword evidence="2" id="KW-1185">Reference proteome</keyword>
<dbReference type="Proteomes" id="UP000321408">
    <property type="component" value="Chromosome"/>
</dbReference>
<proteinExistence type="predicted"/>
<dbReference type="InterPro" id="IPR047589">
    <property type="entry name" value="DUF11_rpt"/>
</dbReference>
<name>A0A5B9DFL4_9ARCH</name>
<sequence length="914" mass="105450">MSNPIKIFISYATKDAEIFQVPHLSEILEKYSEIEKVFYWQQDASGSIIEYMEKHVKTADTCIFCYSKAAVKSQAVKLERDMAVYLGKHIIPLFIDIDDVPLIIRVQTGVDIRKKSIEKVAKEILRLIIKNESSSVGKSQEIILDEESIKKLEEQKRKALEEQKRKEIEEQKRKDLEVQKRKELEEQKRKKLEEQKRKELEEQKRKELEEEKKKNIEGQMIKKLDNHLNSGKKGRIKKKKKRSEKDRINKILNKIKSEEIQLDEELSILSSRSTNNSNQNLSEASVETYDSRTGKKEGEIALRDHDISGLSVPLEIIENVEYHYDYNSEFDIEEDRISSGLFCIKNPSESDKIWDIEVSFIKEKLINLDDEIHVKNLGPQEEFQTNYKIEHVEEPAIKINEFISTINDEDLLSYSLFPDFENRVLFKLNIKNIMDYQLKDIKINKEVCQGFSNINLINVSLGSVDLNYENIEWKIESLNPNEEAELLFNMNVLVEDVNFIIRSGKITVEYSILGHTLTGLKIDKFDAYSNNFVGILMDQNDDNPDLYDCSVMFENESEFQVKIVNLDVINKKTEEKVIDIDPLDIPVIPAGATWTSIPWKIETEDGLGPNFHKTVEFFVLSSRKVSSSGKIVIDDLKLAVSMFNANVIYSADHLPSYRITPFNALLQAKNTGKSDLNEIIFEQIIQAGFIPPNPGEIEIFVERDSESDIEDSDIDWDDLGEQIFINSDMIEIIPLDKEPDIEHIVRIKLTDLKENAIGMFNSDMIFKVKYPIQAYKPAKDTEFVSTIKFIANTYPAGAPIEKSFENPEISILHQRKKVIQGKKVLALASEGEYEIILTIRNTGNNQISDVIIQDIIPENFEYGDFSLEPDEEDSFEGKDKLVWKIESLDANEKYEITYRLTGVGDYKVSDLQFN</sequence>
<dbReference type="NCBIfam" id="TIGR01451">
    <property type="entry name" value="B_ant_repeat"/>
    <property type="match status" value="1"/>
</dbReference>
<reference evidence="1 2" key="2">
    <citation type="journal article" date="2024" name="Int. J. Syst. Evol. Microbiol.">
        <title>Promethearchaeum syntrophicum gen. nov., sp. nov., an anaerobic, obligately syntrophic archaeon, the first isolate of the lineage 'Asgard' archaea, and proposal of the new archaeal phylum Promethearchaeota phyl. nov. and kingdom Promethearchaeati regn. nov.</title>
        <authorList>
            <person name="Imachi H."/>
            <person name="Nobu M.K."/>
            <person name="Kato S."/>
            <person name="Takaki Y."/>
            <person name="Miyazaki M."/>
            <person name="Miyata M."/>
            <person name="Ogawara M."/>
            <person name="Saito Y."/>
            <person name="Sakai S."/>
            <person name="Tahara Y.O."/>
            <person name="Takano Y."/>
            <person name="Tasumi E."/>
            <person name="Uematsu K."/>
            <person name="Yoshimura T."/>
            <person name="Itoh T."/>
            <person name="Ohkuma M."/>
            <person name="Takai K."/>
        </authorList>
    </citation>
    <scope>NUCLEOTIDE SEQUENCE [LARGE SCALE GENOMIC DNA]</scope>
    <source>
        <strain evidence="1 2">MK-D1</strain>
    </source>
</reference>
<dbReference type="EMBL" id="CP042905">
    <property type="protein sequence ID" value="QEE17912.2"/>
    <property type="molecule type" value="Genomic_DNA"/>
</dbReference>
<protein>
    <submittedName>
        <fullName evidence="1">TIR domain-containing protein</fullName>
    </submittedName>
</protein>
<organism evidence="1 2">
    <name type="scientific">Promethearchaeum syntrophicum</name>
    <dbReference type="NCBI Taxonomy" id="2594042"/>
    <lineage>
        <taxon>Archaea</taxon>
        <taxon>Promethearchaeati</taxon>
        <taxon>Promethearchaeota</taxon>
        <taxon>Promethearchaeia</taxon>
        <taxon>Promethearchaeales</taxon>
        <taxon>Promethearchaeaceae</taxon>
        <taxon>Promethearchaeum</taxon>
    </lineage>
</organism>
<dbReference type="AlphaFoldDB" id="A0A5B9DFL4"/>
<reference evidence="1 2" key="1">
    <citation type="journal article" date="2020" name="Nature">
        <title>Isolation of an archaeon at the prokaryote-eukaryote interface.</title>
        <authorList>
            <person name="Imachi H."/>
            <person name="Nobu M.K."/>
            <person name="Nakahara N."/>
            <person name="Morono Y."/>
            <person name="Ogawara M."/>
            <person name="Takaki Y."/>
            <person name="Takano Y."/>
            <person name="Uematsu K."/>
            <person name="Ikuta T."/>
            <person name="Ito M."/>
            <person name="Matsui Y."/>
            <person name="Miyazaki M."/>
            <person name="Murata K."/>
            <person name="Saito Y."/>
            <person name="Sakai S."/>
            <person name="Song C."/>
            <person name="Tasumi E."/>
            <person name="Yamanaka Y."/>
            <person name="Yamaguchi T."/>
            <person name="Kamagata Y."/>
            <person name="Tamaki H."/>
            <person name="Takai K."/>
        </authorList>
    </citation>
    <scope>NUCLEOTIDE SEQUENCE [LARGE SCALE GENOMIC DNA]</scope>
    <source>
        <strain evidence="1 2">MK-D1</strain>
    </source>
</reference>
<accession>A0A5B9DFL4</accession>
<dbReference type="SUPFAM" id="SSF49447">
    <property type="entry name" value="Second domain of Mu2 adaptin subunit (ap50) of ap2 adaptor"/>
    <property type="match status" value="1"/>
</dbReference>
<dbReference type="InterPro" id="IPR036168">
    <property type="entry name" value="AP2_Mu_C_sf"/>
</dbReference>
<evidence type="ECO:0000313" key="2">
    <source>
        <dbReference type="Proteomes" id="UP000321408"/>
    </source>
</evidence>